<dbReference type="GO" id="GO:0016491">
    <property type="term" value="F:oxidoreductase activity"/>
    <property type="evidence" value="ECO:0007669"/>
    <property type="project" value="UniProtKB-KW"/>
</dbReference>
<comment type="similarity">
    <text evidence="1">Belongs to the short-chain dehydrogenases/reductases (SDR) family.</text>
</comment>
<evidence type="ECO:0000313" key="4">
    <source>
        <dbReference type="Proteomes" id="UP000612893"/>
    </source>
</evidence>
<name>A0A934N7K2_9BACT</name>
<dbReference type="Pfam" id="PF13561">
    <property type="entry name" value="adh_short_C2"/>
    <property type="match status" value="1"/>
</dbReference>
<dbReference type="InterPro" id="IPR002347">
    <property type="entry name" value="SDR_fam"/>
</dbReference>
<dbReference type="Gene3D" id="3.40.50.720">
    <property type="entry name" value="NAD(P)-binding Rossmann-like Domain"/>
    <property type="match status" value="1"/>
</dbReference>
<dbReference type="PANTHER" id="PTHR43477">
    <property type="entry name" value="DIHYDROANTICAPSIN 7-DEHYDROGENASE"/>
    <property type="match status" value="1"/>
</dbReference>
<dbReference type="SUPFAM" id="SSF51735">
    <property type="entry name" value="NAD(P)-binding Rossmann-fold domains"/>
    <property type="match status" value="1"/>
</dbReference>
<evidence type="ECO:0000313" key="3">
    <source>
        <dbReference type="EMBL" id="MBJ7596599.1"/>
    </source>
</evidence>
<gene>
    <name evidence="3" type="ORF">JF922_00725</name>
</gene>
<dbReference type="RefSeq" id="WP_338198427.1">
    <property type="nucleotide sequence ID" value="NZ_JAEKNR010000011.1"/>
</dbReference>
<dbReference type="InterPro" id="IPR051122">
    <property type="entry name" value="SDR_DHRS6-like"/>
</dbReference>
<protein>
    <submittedName>
        <fullName evidence="3">SDR family oxidoreductase</fullName>
    </submittedName>
</protein>
<dbReference type="PANTHER" id="PTHR43477:SF1">
    <property type="entry name" value="DIHYDROANTICAPSIN 7-DEHYDROGENASE"/>
    <property type="match status" value="1"/>
</dbReference>
<dbReference type="PRINTS" id="PR00081">
    <property type="entry name" value="GDHRDH"/>
</dbReference>
<evidence type="ECO:0000256" key="2">
    <source>
        <dbReference type="ARBA" id="ARBA00023002"/>
    </source>
</evidence>
<reference evidence="3" key="1">
    <citation type="submission" date="2020-10" db="EMBL/GenBank/DDBJ databases">
        <title>Ca. Dormibacterota MAGs.</title>
        <authorList>
            <person name="Montgomery K."/>
        </authorList>
    </citation>
    <scope>NUCLEOTIDE SEQUENCE [LARGE SCALE GENOMIC DNA]</scope>
    <source>
        <strain evidence="3">SC8812_S17_10</strain>
    </source>
</reference>
<sequence>MTDQLEGRVSLVFGATYGIGAAIAAKLAEHGSGVALSARNPSLETLSRVREQGRRAEFFPGDLSSWPQVKGVVEATVAAFGRLDVVVVSGRPRGTSSKLFLETDPESFIEFFRTRTVSRFYAARAAAEVMKEQGEGRIIFLTSDAGRTPTPAEALDGASAAAVVFGTRAIARELSRHGIRVNTVSLTLTRDTPAYSRFTEQPDSNSVLWRAFQKIESRTPFGLNQPNDIAELVLFLAGDGARQITGATISVNGGLSFPG</sequence>
<dbReference type="CDD" id="cd05233">
    <property type="entry name" value="SDR_c"/>
    <property type="match status" value="1"/>
</dbReference>
<evidence type="ECO:0000256" key="1">
    <source>
        <dbReference type="ARBA" id="ARBA00006484"/>
    </source>
</evidence>
<proteinExistence type="inferred from homology"/>
<keyword evidence="2" id="KW-0560">Oxidoreductase</keyword>
<dbReference type="Proteomes" id="UP000612893">
    <property type="component" value="Unassembled WGS sequence"/>
</dbReference>
<comment type="caution">
    <text evidence="3">The sequence shown here is derived from an EMBL/GenBank/DDBJ whole genome shotgun (WGS) entry which is preliminary data.</text>
</comment>
<dbReference type="EMBL" id="JAEKNR010000011">
    <property type="protein sequence ID" value="MBJ7596599.1"/>
    <property type="molecule type" value="Genomic_DNA"/>
</dbReference>
<dbReference type="InterPro" id="IPR036291">
    <property type="entry name" value="NAD(P)-bd_dom_sf"/>
</dbReference>
<dbReference type="AlphaFoldDB" id="A0A934N7K2"/>
<keyword evidence="4" id="KW-1185">Reference proteome</keyword>
<organism evidence="3 4">
    <name type="scientific">Candidatus Nephthysia bennettiae</name>
    <dbReference type="NCBI Taxonomy" id="3127016"/>
    <lineage>
        <taxon>Bacteria</taxon>
        <taxon>Bacillati</taxon>
        <taxon>Candidatus Dormiibacterota</taxon>
        <taxon>Candidatus Dormibacteria</taxon>
        <taxon>Candidatus Dormibacterales</taxon>
        <taxon>Candidatus Dormibacteraceae</taxon>
        <taxon>Candidatus Nephthysia</taxon>
    </lineage>
</organism>
<accession>A0A934N7K2</accession>